<dbReference type="InterPro" id="IPR013221">
    <property type="entry name" value="Mur_ligase_cen"/>
</dbReference>
<proteinExistence type="predicted"/>
<keyword evidence="1" id="KW-0436">Ligase</keyword>
<dbReference type="PANTHER" id="PTHR23135">
    <property type="entry name" value="MUR LIGASE FAMILY MEMBER"/>
    <property type="match status" value="1"/>
</dbReference>
<gene>
    <name evidence="5" type="ORF">METZ01_LOCUS490014</name>
</gene>
<keyword evidence="3" id="KW-0067">ATP-binding</keyword>
<feature type="non-terminal residue" evidence="5">
    <location>
        <position position="215"/>
    </location>
</feature>
<dbReference type="Pfam" id="PF08245">
    <property type="entry name" value="Mur_ligase_M"/>
    <property type="match status" value="1"/>
</dbReference>
<evidence type="ECO:0000256" key="3">
    <source>
        <dbReference type="ARBA" id="ARBA00022840"/>
    </source>
</evidence>
<name>A0A383CYP0_9ZZZZ</name>
<evidence type="ECO:0000313" key="5">
    <source>
        <dbReference type="EMBL" id="SVE37160.1"/>
    </source>
</evidence>
<dbReference type="SUPFAM" id="SSF53623">
    <property type="entry name" value="MurD-like peptide ligases, catalytic domain"/>
    <property type="match status" value="1"/>
</dbReference>
<evidence type="ECO:0000256" key="2">
    <source>
        <dbReference type="ARBA" id="ARBA00022741"/>
    </source>
</evidence>
<evidence type="ECO:0000259" key="4">
    <source>
        <dbReference type="Pfam" id="PF08245"/>
    </source>
</evidence>
<accession>A0A383CYP0</accession>
<protein>
    <recommendedName>
        <fullName evidence="4">Mur ligase central domain-containing protein</fullName>
    </recommendedName>
</protein>
<dbReference type="Gene3D" id="3.40.1190.10">
    <property type="entry name" value="Mur-like, catalytic domain"/>
    <property type="match status" value="1"/>
</dbReference>
<dbReference type="InterPro" id="IPR036565">
    <property type="entry name" value="Mur-like_cat_sf"/>
</dbReference>
<dbReference type="GO" id="GO:0004326">
    <property type="term" value="F:tetrahydrofolylpolyglutamate synthase activity"/>
    <property type="evidence" value="ECO:0007669"/>
    <property type="project" value="InterPro"/>
</dbReference>
<reference evidence="5" key="1">
    <citation type="submission" date="2018-05" db="EMBL/GenBank/DDBJ databases">
        <authorList>
            <person name="Lanie J.A."/>
            <person name="Ng W.-L."/>
            <person name="Kazmierczak K.M."/>
            <person name="Andrzejewski T.M."/>
            <person name="Davidsen T.M."/>
            <person name="Wayne K.J."/>
            <person name="Tettelin H."/>
            <person name="Glass J.I."/>
            <person name="Rusch D."/>
            <person name="Podicherti R."/>
            <person name="Tsui H.-C.T."/>
            <person name="Winkler M.E."/>
        </authorList>
    </citation>
    <scope>NUCLEOTIDE SEQUENCE</scope>
</reference>
<dbReference type="GO" id="GO:0005524">
    <property type="term" value="F:ATP binding"/>
    <property type="evidence" value="ECO:0007669"/>
    <property type="project" value="UniProtKB-KW"/>
</dbReference>
<feature type="domain" description="Mur ligase central" evidence="4">
    <location>
        <begin position="57"/>
        <end position="213"/>
    </location>
</feature>
<dbReference type="EMBL" id="UINC01212712">
    <property type="protein sequence ID" value="SVE37160.1"/>
    <property type="molecule type" value="Genomic_DNA"/>
</dbReference>
<keyword evidence="2" id="KW-0547">Nucleotide-binding</keyword>
<sequence>MKEALDRGAKVIISEDEQLDLPLGITGLQVDDSRLALARFAKRYHGSPDRSLRVVGITGTNGKTTVSSLIRHLIERPGRPVGLIGTVRYHLGDREVPSFKTTPESSDLFALLRSMLAAGCSETVMEVSSHGIHQTRVAGLELEVGAFLNLTRDHLDYHGNMESYFREKRKVFNGDNGSLPKVAVINGDCPYGRRLTEELPPQVQVLTFGLGEGNH</sequence>
<evidence type="ECO:0000256" key="1">
    <source>
        <dbReference type="ARBA" id="ARBA00022598"/>
    </source>
</evidence>
<organism evidence="5">
    <name type="scientific">marine metagenome</name>
    <dbReference type="NCBI Taxonomy" id="408172"/>
    <lineage>
        <taxon>unclassified sequences</taxon>
        <taxon>metagenomes</taxon>
        <taxon>ecological metagenomes</taxon>
    </lineage>
</organism>
<dbReference type="PANTHER" id="PTHR23135:SF4">
    <property type="entry name" value="UDP-N-ACETYLMURAMOYL-L-ALANYL-D-GLUTAMATE--2,6-DIAMINOPIMELATE LIGASE MURE HOMOLOG, CHLOROPLASTIC"/>
    <property type="match status" value="1"/>
</dbReference>
<dbReference type="InterPro" id="IPR018109">
    <property type="entry name" value="Folylpolyglutamate_synth_CS"/>
</dbReference>
<dbReference type="PROSITE" id="PS01011">
    <property type="entry name" value="FOLYLPOLYGLU_SYNT_1"/>
    <property type="match status" value="1"/>
</dbReference>
<dbReference type="AlphaFoldDB" id="A0A383CYP0"/>